<evidence type="ECO:0000313" key="1">
    <source>
        <dbReference type="EMBL" id="MEQ2191938.1"/>
    </source>
</evidence>
<accession>A0ABV0Q8X5</accession>
<feature type="non-terminal residue" evidence="1">
    <location>
        <position position="1"/>
    </location>
</feature>
<evidence type="ECO:0008006" key="3">
    <source>
        <dbReference type="Google" id="ProtNLM"/>
    </source>
</evidence>
<dbReference type="EMBL" id="JAHRIN010001499">
    <property type="protein sequence ID" value="MEQ2191938.1"/>
    <property type="molecule type" value="Genomic_DNA"/>
</dbReference>
<dbReference type="PANTHER" id="PTHR46753:SF2">
    <property type="entry name" value="FYVE AND COILED-COIL DOMAIN-CONTAINING PROTEIN 1"/>
    <property type="match status" value="1"/>
</dbReference>
<proteinExistence type="predicted"/>
<dbReference type="Proteomes" id="UP001434883">
    <property type="component" value="Unassembled WGS sequence"/>
</dbReference>
<dbReference type="InterPro" id="IPR036598">
    <property type="entry name" value="GOLD_dom_sf"/>
</dbReference>
<sequence>TPGWGYNFPLFLSRLGRRPGEVTPDEDSVSTVQNSEINLLRSGEVTIAVPLSIDDISQFGDGSRELFIKSSCYSTINVTVADCGTTIGWIFSSEPKSISFSVVYREASDSEVEQSKVDLLFICRLILVGSKFRELFFLCSHGSLKCTAQTSERRGHLYALFYLHSNHLLSAHQEQLSKAEMLHHFLSASSD</sequence>
<keyword evidence="2" id="KW-1185">Reference proteome</keyword>
<protein>
    <recommendedName>
        <fullName evidence="3">FIIND domain-containing protein</fullName>
    </recommendedName>
</protein>
<name>A0ABV0Q8X5_9TELE</name>
<comment type="caution">
    <text evidence="1">The sequence shown here is derived from an EMBL/GenBank/DDBJ whole genome shotgun (WGS) entry which is preliminary data.</text>
</comment>
<dbReference type="PANTHER" id="PTHR46753">
    <property type="entry name" value="FYVE AND COILED-COIL DOMAIN-CONTAINING PROTEIN 1"/>
    <property type="match status" value="1"/>
</dbReference>
<dbReference type="SUPFAM" id="SSF101576">
    <property type="entry name" value="Supernatant protein factor (SPF), C-terminal domain"/>
    <property type="match status" value="1"/>
</dbReference>
<organism evidence="1 2">
    <name type="scientific">Xenoophorus captivus</name>
    <dbReference type="NCBI Taxonomy" id="1517983"/>
    <lineage>
        <taxon>Eukaryota</taxon>
        <taxon>Metazoa</taxon>
        <taxon>Chordata</taxon>
        <taxon>Craniata</taxon>
        <taxon>Vertebrata</taxon>
        <taxon>Euteleostomi</taxon>
        <taxon>Actinopterygii</taxon>
        <taxon>Neopterygii</taxon>
        <taxon>Teleostei</taxon>
        <taxon>Neoteleostei</taxon>
        <taxon>Acanthomorphata</taxon>
        <taxon>Ovalentaria</taxon>
        <taxon>Atherinomorphae</taxon>
        <taxon>Cyprinodontiformes</taxon>
        <taxon>Goodeidae</taxon>
        <taxon>Xenoophorus</taxon>
    </lineage>
</organism>
<evidence type="ECO:0000313" key="2">
    <source>
        <dbReference type="Proteomes" id="UP001434883"/>
    </source>
</evidence>
<reference evidence="1 2" key="1">
    <citation type="submission" date="2021-06" db="EMBL/GenBank/DDBJ databases">
        <authorList>
            <person name="Palmer J.M."/>
        </authorList>
    </citation>
    <scope>NUCLEOTIDE SEQUENCE [LARGE SCALE GENOMIC DNA]</scope>
    <source>
        <strain evidence="1 2">XC_2019</strain>
        <tissue evidence="1">Muscle</tissue>
    </source>
</reference>
<dbReference type="Gene3D" id="2.60.120.680">
    <property type="entry name" value="GOLD domain"/>
    <property type="match status" value="1"/>
</dbReference>
<gene>
    <name evidence="1" type="ORF">XENOCAPTIV_004679</name>
</gene>